<evidence type="ECO:0000313" key="3">
    <source>
        <dbReference type="Proteomes" id="UP000008514"/>
    </source>
</evidence>
<dbReference type="InterPro" id="IPR043781">
    <property type="entry name" value="DUF5723"/>
</dbReference>
<proteinExistence type="predicted"/>
<evidence type="ECO:0000313" key="2">
    <source>
        <dbReference type="EMBL" id="AFU68854.1"/>
    </source>
</evidence>
<dbReference type="KEGG" id="ptq:P700755_002061"/>
<evidence type="ECO:0000259" key="1">
    <source>
        <dbReference type="Pfam" id="PF18990"/>
    </source>
</evidence>
<dbReference type="STRING" id="313595.P700755_002061"/>
<keyword evidence="3" id="KW-1185">Reference proteome</keyword>
<gene>
    <name evidence="2" type="ordered locus">P700755_002061</name>
</gene>
<protein>
    <recommendedName>
        <fullName evidence="1">DUF5723 domain-containing protein</fullName>
    </recommendedName>
</protein>
<dbReference type="HOGENOM" id="CLU_045397_0_0_10"/>
<dbReference type="Pfam" id="PF18990">
    <property type="entry name" value="DUF5723"/>
    <property type="match status" value="1"/>
</dbReference>
<dbReference type="EMBL" id="CP003879">
    <property type="protein sequence ID" value="AFU68854.1"/>
    <property type="molecule type" value="Genomic_DNA"/>
</dbReference>
<dbReference type="Proteomes" id="UP000008514">
    <property type="component" value="Chromosome"/>
</dbReference>
<dbReference type="eggNOG" id="COG2067">
    <property type="taxonomic scope" value="Bacteria"/>
</dbReference>
<sequence length="453" mass="51043">MKFVPILFFVLLSNTLWGQDNHLLYNQTHNPQSLMLNPGAAYEKTDFHIGVPILSNVYASVGNTVLNVDNLFNTRDFNTNVAASLDRISAKDFVAFNQRIDLINFGWKSNSRYYTAGVYQESDAVLNFPKDLLQLAYYGNAGQNRSYDIGQINFRGNLQTVFHFGINQQVNDDLHIGVRSKLYTSSVNIKSVRNTGRFISSVNQQGFLLNQSISDLNLNIQSTGLQSIDQLTPGNILIGSNYGLGFDFGMSYFFNERLEFTGSILDLGFIRFTKDTSQDIYEGSFDYGGLVIQFPNFGSEEDLIDYYQDLLDDIETNLLGETTSRSYTYVQPTKINLGLSYNFGKEARPCTCSLKSGGKRSGNQTLSLHAFSMVSAGNLFYSLNGIYQRSFWKVLYAKVSLGIDQFNRPNFGGGLALDVWKFNLFLNVDRLNHFNNIYNAEALAFQFGLNLKL</sequence>
<accession>K4IEK9</accession>
<reference evidence="2" key="1">
    <citation type="submission" date="2006-03" db="EMBL/GenBank/DDBJ databases">
        <authorList>
            <person name="Bowman J."/>
            <person name="Ferriera S."/>
            <person name="Johnson J."/>
            <person name="Kravitz S."/>
            <person name="Halpern A."/>
            <person name="Remington K."/>
            <person name="Beeson K."/>
            <person name="Tran B."/>
            <person name="Rogers Y.-H."/>
            <person name="Friedman R."/>
            <person name="Venter J.C."/>
        </authorList>
    </citation>
    <scope>NUCLEOTIDE SEQUENCE [LARGE SCALE GENOMIC DNA]</scope>
    <source>
        <strain evidence="2">ATCC 700755</strain>
    </source>
</reference>
<dbReference type="RefSeq" id="WP_015024436.1">
    <property type="nucleotide sequence ID" value="NC_018721.1"/>
</dbReference>
<reference evidence="2" key="2">
    <citation type="submission" date="2012-09" db="EMBL/GenBank/DDBJ databases">
        <title>The complete sequence of Psychroflexus torquis an extreme psychrophile from sea-ice that is stimulated by light.</title>
        <authorList>
            <person name="Feng S."/>
            <person name="Powell S.M."/>
            <person name="Bowman J.P."/>
        </authorList>
    </citation>
    <scope>NUCLEOTIDE SEQUENCE [LARGE SCALE GENOMIC DNA]</scope>
    <source>
        <strain evidence="2">ATCC 700755</strain>
    </source>
</reference>
<organism evidence="2 3">
    <name type="scientific">Psychroflexus torquis (strain ATCC 700755 / CIP 106069 / ACAM 623)</name>
    <dbReference type="NCBI Taxonomy" id="313595"/>
    <lineage>
        <taxon>Bacteria</taxon>
        <taxon>Pseudomonadati</taxon>
        <taxon>Bacteroidota</taxon>
        <taxon>Flavobacteriia</taxon>
        <taxon>Flavobacteriales</taxon>
        <taxon>Flavobacteriaceae</taxon>
        <taxon>Psychroflexus</taxon>
    </lineage>
</organism>
<feature type="domain" description="DUF5723" evidence="1">
    <location>
        <begin position="43"/>
        <end position="429"/>
    </location>
</feature>
<dbReference type="AlphaFoldDB" id="K4IEK9"/>
<name>K4IEK9_PSYTT</name>